<feature type="transmembrane region" description="Helical" evidence="1">
    <location>
        <begin position="413"/>
        <end position="435"/>
    </location>
</feature>
<dbReference type="RefSeq" id="WP_230275379.1">
    <property type="nucleotide sequence ID" value="NZ_JAJKFW010000025.1"/>
</dbReference>
<dbReference type="Proteomes" id="UP001430306">
    <property type="component" value="Unassembled WGS sequence"/>
</dbReference>
<organism evidence="3 4">
    <name type="scientific">Rhodopirellula halodulae</name>
    <dbReference type="NCBI Taxonomy" id="2894198"/>
    <lineage>
        <taxon>Bacteria</taxon>
        <taxon>Pseudomonadati</taxon>
        <taxon>Planctomycetota</taxon>
        <taxon>Planctomycetia</taxon>
        <taxon>Pirellulales</taxon>
        <taxon>Pirellulaceae</taxon>
        <taxon>Rhodopirellula</taxon>
    </lineage>
</organism>
<dbReference type="InterPro" id="IPR029787">
    <property type="entry name" value="Nucleotide_cyclase"/>
</dbReference>
<feature type="transmembrane region" description="Helical" evidence="1">
    <location>
        <begin position="387"/>
        <end position="407"/>
    </location>
</feature>
<gene>
    <name evidence="3" type="ORF">LOC71_18335</name>
</gene>
<proteinExistence type="predicted"/>
<evidence type="ECO:0000313" key="4">
    <source>
        <dbReference type="Proteomes" id="UP001430306"/>
    </source>
</evidence>
<keyword evidence="4" id="KW-1185">Reference proteome</keyword>
<protein>
    <submittedName>
        <fullName evidence="3">Adenylate/guanylate cyclase domain-containing protein</fullName>
    </submittedName>
</protein>
<dbReference type="PANTHER" id="PTHR43081">
    <property type="entry name" value="ADENYLATE CYCLASE, TERMINAL-DIFFERENTIATION SPECIFIC-RELATED"/>
    <property type="match status" value="1"/>
</dbReference>
<sequence>MKTISKKQRRWRRPLLAMLGGLLCSLVFLAAMLGGGQTAFEFSRITSDALMLREGGLRLGARESSGRVVLVSFGETSAERLGGQPTLESDRKLYQNLINANAAAVSDLRSMACSGPDDFEANIRPYLDVMREVSPGGNVSRDVFMTLDVPFDTVMSYRDQIVHHGMSFRAPTMANRHSRIFPLALHDYYSLSETIPFWAVRKLAGETNRSQQEVYVELNESGVIDHWLSRFPEMGNLLQLASGSESLEPNPNSTPYSTGEKEVEWLGFGSEFPTVSPAGVWLDYGFQPSELLRLDYAAVSEGDFDPALVEGKAVLIGLELGFIPASERYDIPVRETQADVLDVTGVAIETLLNGVTMRPVATFVTPLCLIGLSVLACWLAASWRGRWAFLGVAVMVLGYVAGCIWAFRNGWFMDMAFTPVSILMAGILGVGIRFFEEIRWRQRITDLFGRYVPRAVVNQLVQQSELQAIVVGGVTRDVTVMFADIRGFTQFSERLQPEDVLEELNGLLEVMVKCTFDEEGTVDKFIGDAILVLFNAPLDQLDHAARATRVAYRIQEALRAHKSGLSIGIGIHTGKAVVGNVGTPQRMEYTAIGNTVNVASRLCDRAAAGEVVVSGEVTKQLSDEFELQSNEPMHVKGIAEPLATSRLVGIREPGNE</sequence>
<keyword evidence="1" id="KW-1133">Transmembrane helix</keyword>
<dbReference type="PANTHER" id="PTHR43081:SF1">
    <property type="entry name" value="ADENYLATE CYCLASE, TERMINAL-DIFFERENTIATION SPECIFIC"/>
    <property type="match status" value="1"/>
</dbReference>
<dbReference type="PROSITE" id="PS50125">
    <property type="entry name" value="GUANYLATE_CYCLASE_2"/>
    <property type="match status" value="1"/>
</dbReference>
<evidence type="ECO:0000313" key="3">
    <source>
        <dbReference type="EMBL" id="MCC9644239.1"/>
    </source>
</evidence>
<keyword evidence="1" id="KW-0812">Transmembrane</keyword>
<dbReference type="SMART" id="SM00044">
    <property type="entry name" value="CYCc"/>
    <property type="match status" value="1"/>
</dbReference>
<dbReference type="InterPro" id="IPR001054">
    <property type="entry name" value="A/G_cyclase"/>
</dbReference>
<keyword evidence="1" id="KW-0472">Membrane</keyword>
<dbReference type="InterPro" id="IPR050697">
    <property type="entry name" value="Adenylyl/Guanylyl_Cyclase_3/4"/>
</dbReference>
<name>A0ABS8NKZ3_9BACT</name>
<dbReference type="Pfam" id="PF00211">
    <property type="entry name" value="Guanylate_cyc"/>
    <property type="match status" value="1"/>
</dbReference>
<feature type="transmembrane region" description="Helical" evidence="1">
    <location>
        <begin position="360"/>
        <end position="380"/>
    </location>
</feature>
<dbReference type="SMART" id="SM01080">
    <property type="entry name" value="CHASE2"/>
    <property type="match status" value="1"/>
</dbReference>
<dbReference type="SUPFAM" id="SSF55073">
    <property type="entry name" value="Nucleotide cyclase"/>
    <property type="match status" value="1"/>
</dbReference>
<dbReference type="InterPro" id="IPR007890">
    <property type="entry name" value="CHASE2"/>
</dbReference>
<comment type="caution">
    <text evidence="3">The sequence shown here is derived from an EMBL/GenBank/DDBJ whole genome shotgun (WGS) entry which is preliminary data.</text>
</comment>
<dbReference type="EMBL" id="JAJKFW010000025">
    <property type="protein sequence ID" value="MCC9644239.1"/>
    <property type="molecule type" value="Genomic_DNA"/>
</dbReference>
<evidence type="ECO:0000256" key="1">
    <source>
        <dbReference type="SAM" id="Phobius"/>
    </source>
</evidence>
<dbReference type="Gene3D" id="3.30.70.1230">
    <property type="entry name" value="Nucleotide cyclase"/>
    <property type="match status" value="1"/>
</dbReference>
<evidence type="ECO:0000259" key="2">
    <source>
        <dbReference type="PROSITE" id="PS50125"/>
    </source>
</evidence>
<dbReference type="CDD" id="cd07302">
    <property type="entry name" value="CHD"/>
    <property type="match status" value="1"/>
</dbReference>
<reference evidence="3" key="1">
    <citation type="submission" date="2021-11" db="EMBL/GenBank/DDBJ databases">
        <title>Genome sequence.</title>
        <authorList>
            <person name="Sun Q."/>
        </authorList>
    </citation>
    <scope>NUCLEOTIDE SEQUENCE</scope>
    <source>
        <strain evidence="3">JC740</strain>
    </source>
</reference>
<accession>A0ABS8NKZ3</accession>
<feature type="domain" description="Guanylate cyclase" evidence="2">
    <location>
        <begin position="479"/>
        <end position="603"/>
    </location>
</feature>